<proteinExistence type="predicted"/>
<dbReference type="Pfam" id="PF04397">
    <property type="entry name" value="LytTR"/>
    <property type="match status" value="1"/>
</dbReference>
<gene>
    <name evidence="2" type="ORF">KTH89_04970</name>
</gene>
<keyword evidence="2" id="KW-0238">DNA-binding</keyword>
<evidence type="ECO:0000313" key="3">
    <source>
        <dbReference type="Proteomes" id="UP000712157"/>
    </source>
</evidence>
<dbReference type="Proteomes" id="UP000712157">
    <property type="component" value="Unassembled WGS sequence"/>
</dbReference>
<comment type="caution">
    <text evidence="2">The sequence shown here is derived from an EMBL/GenBank/DDBJ whole genome shotgun (WGS) entry which is preliminary data.</text>
</comment>
<sequence>MVKIAVYDQRTDVVNRILCTLRLRYGYRVAARGFTDLESFREGLLLQWPPDIAVLNIAVDMDACIGTAKKIQEAYGRIPFIFLMDSYCELAKVFQVNTAACLKLPLQPVKMTAAVDHLMNEKKERDREVLLVKNQSGMELIPCEEIWSIGSCRHTVTVYGQKNIWKCYGKLDEMMERLPWYFLRCHQSWIVNMEKLKEVQNSYIEMDSAKRIPVSRNRCKTVRKFTEENFENMLENQEDKRIRICVSESEKAAHE</sequence>
<dbReference type="PANTHER" id="PTHR37299:SF1">
    <property type="entry name" value="STAGE 0 SPORULATION PROTEIN A HOMOLOG"/>
    <property type="match status" value="1"/>
</dbReference>
<organism evidence="2 3">
    <name type="scientific">Diplocloster agilis</name>
    <dbReference type="NCBI Taxonomy" id="2850323"/>
    <lineage>
        <taxon>Bacteria</taxon>
        <taxon>Bacillati</taxon>
        <taxon>Bacillota</taxon>
        <taxon>Clostridia</taxon>
        <taxon>Lachnospirales</taxon>
        <taxon>Lachnospiraceae</taxon>
        <taxon>Diplocloster</taxon>
    </lineage>
</organism>
<feature type="domain" description="HTH LytTR-type" evidence="1">
    <location>
        <begin position="130"/>
        <end position="228"/>
    </location>
</feature>
<dbReference type="GO" id="GO:0003677">
    <property type="term" value="F:DNA binding"/>
    <property type="evidence" value="ECO:0007669"/>
    <property type="project" value="UniProtKB-KW"/>
</dbReference>
<dbReference type="SMART" id="SM00850">
    <property type="entry name" value="LytTR"/>
    <property type="match status" value="1"/>
</dbReference>
<dbReference type="AlphaFoldDB" id="A0A949JVG1"/>
<dbReference type="PROSITE" id="PS50930">
    <property type="entry name" value="HTH_LYTTR"/>
    <property type="match status" value="1"/>
</dbReference>
<name>A0A949JVG1_9FIRM</name>
<dbReference type="Gene3D" id="2.40.50.1020">
    <property type="entry name" value="LytTr DNA-binding domain"/>
    <property type="match status" value="1"/>
</dbReference>
<dbReference type="InterPro" id="IPR007492">
    <property type="entry name" value="LytTR_DNA-bd_dom"/>
</dbReference>
<evidence type="ECO:0000313" key="2">
    <source>
        <dbReference type="EMBL" id="MBU9735878.1"/>
    </source>
</evidence>
<dbReference type="RefSeq" id="WP_238720905.1">
    <property type="nucleotide sequence ID" value="NZ_JAHQCW010000005.1"/>
</dbReference>
<evidence type="ECO:0000259" key="1">
    <source>
        <dbReference type="PROSITE" id="PS50930"/>
    </source>
</evidence>
<protein>
    <submittedName>
        <fullName evidence="2">LytTR family DNA-binding domain-containing protein</fullName>
    </submittedName>
</protein>
<dbReference type="PANTHER" id="PTHR37299">
    <property type="entry name" value="TRANSCRIPTIONAL REGULATOR-RELATED"/>
    <property type="match status" value="1"/>
</dbReference>
<dbReference type="EMBL" id="JAHQCW010000005">
    <property type="protein sequence ID" value="MBU9735878.1"/>
    <property type="molecule type" value="Genomic_DNA"/>
</dbReference>
<reference evidence="2" key="1">
    <citation type="submission" date="2021-06" db="EMBL/GenBank/DDBJ databases">
        <title>Description of novel taxa of the family Lachnospiraceae.</title>
        <authorList>
            <person name="Chaplin A.V."/>
            <person name="Sokolova S.R."/>
            <person name="Pikina A.P."/>
            <person name="Korzhanova M."/>
            <person name="Belova V."/>
            <person name="Korostin D."/>
            <person name="Efimov B.A."/>
        </authorList>
    </citation>
    <scope>NUCLEOTIDE SEQUENCE</scope>
    <source>
        <strain evidence="2">ASD5720</strain>
    </source>
</reference>
<dbReference type="GO" id="GO:0000156">
    <property type="term" value="F:phosphorelay response regulator activity"/>
    <property type="evidence" value="ECO:0007669"/>
    <property type="project" value="InterPro"/>
</dbReference>
<keyword evidence="3" id="KW-1185">Reference proteome</keyword>
<dbReference type="InterPro" id="IPR046947">
    <property type="entry name" value="LytR-like"/>
</dbReference>
<accession>A0A949JVG1</accession>